<dbReference type="GO" id="GO:0008410">
    <property type="term" value="F:CoA-transferase activity"/>
    <property type="evidence" value="ECO:0007669"/>
    <property type="project" value="TreeGrafter"/>
</dbReference>
<dbReference type="SUPFAM" id="SSF89796">
    <property type="entry name" value="CoA-transferase family III (CaiB/BaiF)"/>
    <property type="match status" value="1"/>
</dbReference>
<proteinExistence type="predicted"/>
<organism evidence="2">
    <name type="scientific">marine metagenome</name>
    <dbReference type="NCBI Taxonomy" id="408172"/>
    <lineage>
        <taxon>unclassified sequences</taxon>
        <taxon>metagenomes</taxon>
        <taxon>ecological metagenomes</taxon>
    </lineage>
</organism>
<dbReference type="InterPro" id="IPR003673">
    <property type="entry name" value="CoA-Trfase_fam_III"/>
</dbReference>
<evidence type="ECO:0008006" key="3">
    <source>
        <dbReference type="Google" id="ProtNLM"/>
    </source>
</evidence>
<gene>
    <name evidence="2" type="ORF">METZ01_LOCUS416306</name>
</gene>
<dbReference type="Gene3D" id="3.40.50.10540">
    <property type="entry name" value="Crotonobetainyl-coa:carnitine coa-transferase, domain 1"/>
    <property type="match status" value="1"/>
</dbReference>
<feature type="non-terminal residue" evidence="2">
    <location>
        <position position="171"/>
    </location>
</feature>
<evidence type="ECO:0000313" key="2">
    <source>
        <dbReference type="EMBL" id="SVD63452.1"/>
    </source>
</evidence>
<sequence>MPMREGKPFDGIRVAEFGQFIAVPFCGQMLADGGAEVIKIETPSGDPTRRFNPLAQGESRIFLSRNRGKQSLPLRLSHPEARPVINQLLNWADVVLINFRPGLEKELGLEPHDLLLVHPRLVIASVTAFGKRGTDAGLSGMDIVLQARSGLMAANGRMLEGRPASGDPVSA</sequence>
<dbReference type="Pfam" id="PF02515">
    <property type="entry name" value="CoA_transf_3"/>
    <property type="match status" value="1"/>
</dbReference>
<keyword evidence="1" id="KW-0808">Transferase</keyword>
<evidence type="ECO:0000256" key="1">
    <source>
        <dbReference type="ARBA" id="ARBA00022679"/>
    </source>
</evidence>
<dbReference type="InterPro" id="IPR023606">
    <property type="entry name" value="CoA-Trfase_III_dom_1_sf"/>
</dbReference>
<dbReference type="AlphaFoldDB" id="A0A382WXA5"/>
<accession>A0A382WXA5</accession>
<dbReference type="PANTHER" id="PTHR48207:SF4">
    <property type="entry name" value="BLL6097 PROTEIN"/>
    <property type="match status" value="1"/>
</dbReference>
<dbReference type="InterPro" id="IPR050483">
    <property type="entry name" value="CoA-transferase_III_domain"/>
</dbReference>
<protein>
    <recommendedName>
        <fullName evidence="3">CoA transferase</fullName>
    </recommendedName>
</protein>
<reference evidence="2" key="1">
    <citation type="submission" date="2018-05" db="EMBL/GenBank/DDBJ databases">
        <authorList>
            <person name="Lanie J.A."/>
            <person name="Ng W.-L."/>
            <person name="Kazmierczak K.M."/>
            <person name="Andrzejewski T.M."/>
            <person name="Davidsen T.M."/>
            <person name="Wayne K.J."/>
            <person name="Tettelin H."/>
            <person name="Glass J.I."/>
            <person name="Rusch D."/>
            <person name="Podicherti R."/>
            <person name="Tsui H.-C.T."/>
            <person name="Winkler M.E."/>
        </authorList>
    </citation>
    <scope>NUCLEOTIDE SEQUENCE</scope>
</reference>
<dbReference type="EMBL" id="UINC01163246">
    <property type="protein sequence ID" value="SVD63452.1"/>
    <property type="molecule type" value="Genomic_DNA"/>
</dbReference>
<name>A0A382WXA5_9ZZZZ</name>
<dbReference type="PANTHER" id="PTHR48207">
    <property type="entry name" value="SUCCINATE--HYDROXYMETHYLGLUTARATE COA-TRANSFERASE"/>
    <property type="match status" value="1"/>
</dbReference>